<gene>
    <name evidence="1" type="ORF">FJR39_04010</name>
</gene>
<sequence length="82" mass="9393">MKLAKQKISSENSTLNQLLMELQEECQNVISLVNQLQLSELSDRQKGKILSELLVSSIHLHSHCDKNWQNLIADEMETLTDD</sequence>
<protein>
    <submittedName>
        <fullName evidence="1">Uncharacterized protein</fullName>
    </submittedName>
</protein>
<name>A0ACC7S1Q3_DOLFA</name>
<accession>A0ACC7S1Q3</accession>
<keyword evidence="2" id="KW-1185">Reference proteome</keyword>
<dbReference type="EMBL" id="VILF01000001">
    <property type="protein sequence ID" value="MTJ42440.1"/>
    <property type="molecule type" value="Genomic_DNA"/>
</dbReference>
<reference evidence="2" key="1">
    <citation type="journal article" date="2020" name="Toxins">
        <title>Phylogenomic Analysis of Secondary Metabolism in the Toxic Cyanobacterial Genera Anabaena, Dolichospermum and Aphanizomenon.</title>
        <authorList>
            <person name="Oesterholm J."/>
            <person name="Popin R.V."/>
            <person name="Fewer D.P."/>
            <person name="Sivonen K."/>
        </authorList>
    </citation>
    <scope>NUCLEOTIDE SEQUENCE [LARGE SCALE GENOMIC DNA]</scope>
    <source>
        <strain evidence="2">UHCC 0037</strain>
    </source>
</reference>
<proteinExistence type="predicted"/>
<dbReference type="Proteomes" id="UP001517388">
    <property type="component" value="Unassembled WGS sequence"/>
</dbReference>
<evidence type="ECO:0000313" key="2">
    <source>
        <dbReference type="Proteomes" id="UP001517388"/>
    </source>
</evidence>
<organism evidence="1 2">
    <name type="scientific">Dolichospermum flos-aquae UHCC 0037</name>
    <dbReference type="NCBI Taxonomy" id="2590026"/>
    <lineage>
        <taxon>Bacteria</taxon>
        <taxon>Bacillati</taxon>
        <taxon>Cyanobacteriota</taxon>
        <taxon>Cyanophyceae</taxon>
        <taxon>Nostocales</taxon>
        <taxon>Aphanizomenonaceae</taxon>
        <taxon>Dolichospermum</taxon>
    </lineage>
</organism>
<evidence type="ECO:0000313" key="1">
    <source>
        <dbReference type="EMBL" id="MTJ42440.1"/>
    </source>
</evidence>
<comment type="caution">
    <text evidence="1">The sequence shown here is derived from an EMBL/GenBank/DDBJ whole genome shotgun (WGS) entry which is preliminary data.</text>
</comment>